<evidence type="ECO:0000313" key="2">
    <source>
        <dbReference type="Proteomes" id="UP001232992"/>
    </source>
</evidence>
<comment type="caution">
    <text evidence="1">The sequence shown here is derived from an EMBL/GenBank/DDBJ whole genome shotgun (WGS) entry which is preliminary data.</text>
</comment>
<dbReference type="Proteomes" id="UP001232992">
    <property type="component" value="Unassembled WGS sequence"/>
</dbReference>
<name>A0ABT7BUI0_9CYAN</name>
<sequence>MAYCRRYFRFDSNILQREMEVLHFGDSGYPMLLFPSSNGRFFDAEDRGLITALQQHLDMGWTQIFCVDSLDWDTLLAPELTIAERRHRWLALEQHWLKEFIPYVCDEAQNDFLVTAGCSLGATHALNMALRHPQIVRRCIAIAGAYNLSNLPGIAEFNREEADRELYFINPITYMANMMRERWLELGGANTDLKLLTTQHDRHLSEHLHLGQIFDRNGITHHLEIWHGSSDWSVWQAQLAAFA</sequence>
<evidence type="ECO:0000313" key="1">
    <source>
        <dbReference type="EMBL" id="MDJ1182838.1"/>
    </source>
</evidence>
<keyword evidence="1" id="KW-0378">Hydrolase</keyword>
<dbReference type="Gene3D" id="3.40.50.1820">
    <property type="entry name" value="alpha/beta hydrolase"/>
    <property type="match status" value="1"/>
</dbReference>
<reference evidence="1 2" key="1">
    <citation type="submission" date="2023-01" db="EMBL/GenBank/DDBJ databases">
        <title>Novel diversity within Roseofilum (Cyanobacteria; Desertifilaceae) from marine benthic mats with descriptions of four novel species.</title>
        <authorList>
            <person name="Wang Y."/>
            <person name="Berthold D.E."/>
            <person name="Hu J."/>
            <person name="Lefler F.W."/>
            <person name="Laughinghouse H.D. IV."/>
        </authorList>
    </citation>
    <scope>NUCLEOTIDE SEQUENCE [LARGE SCALE GENOMIC DNA]</scope>
    <source>
        <strain evidence="1 2">BLCC-M143</strain>
    </source>
</reference>
<accession>A0ABT7BUI0</accession>
<dbReference type="InterPro" id="IPR029058">
    <property type="entry name" value="AB_hydrolase_fold"/>
</dbReference>
<dbReference type="SUPFAM" id="SSF53474">
    <property type="entry name" value="alpha/beta-Hydrolases"/>
    <property type="match status" value="1"/>
</dbReference>
<dbReference type="RefSeq" id="WP_283757490.1">
    <property type="nucleotide sequence ID" value="NZ_JAQOSQ010000004.1"/>
</dbReference>
<protein>
    <submittedName>
        <fullName evidence="1">Alpha/beta hydrolase-fold protein</fullName>
    </submittedName>
</protein>
<dbReference type="EMBL" id="JAQOSQ010000004">
    <property type="protein sequence ID" value="MDJ1182838.1"/>
    <property type="molecule type" value="Genomic_DNA"/>
</dbReference>
<dbReference type="InterPro" id="IPR000801">
    <property type="entry name" value="Esterase-like"/>
</dbReference>
<dbReference type="GO" id="GO:0016787">
    <property type="term" value="F:hydrolase activity"/>
    <property type="evidence" value="ECO:0007669"/>
    <property type="project" value="UniProtKB-KW"/>
</dbReference>
<dbReference type="Pfam" id="PF00756">
    <property type="entry name" value="Esterase"/>
    <property type="match status" value="1"/>
</dbReference>
<organism evidence="1 2">
    <name type="scientific">Roseofilum casamattae BLCC-M143</name>
    <dbReference type="NCBI Taxonomy" id="3022442"/>
    <lineage>
        <taxon>Bacteria</taxon>
        <taxon>Bacillati</taxon>
        <taxon>Cyanobacteriota</taxon>
        <taxon>Cyanophyceae</taxon>
        <taxon>Desertifilales</taxon>
        <taxon>Desertifilaceae</taxon>
        <taxon>Roseofilum</taxon>
        <taxon>Roseofilum casamattae</taxon>
    </lineage>
</organism>
<gene>
    <name evidence="1" type="ORF">PMH09_06475</name>
</gene>
<keyword evidence="2" id="KW-1185">Reference proteome</keyword>
<proteinExistence type="predicted"/>